<evidence type="ECO:0000256" key="1">
    <source>
        <dbReference type="ARBA" id="ARBA00010759"/>
    </source>
</evidence>
<comment type="cofactor">
    <cofactor evidence="6">
        <name>Fe(2+)</name>
        <dbReference type="ChEBI" id="CHEBI:29033"/>
    </cofactor>
    <text evidence="6">Binds 1 Fe(2+) ion.</text>
</comment>
<keyword evidence="4 6" id="KW-0648">Protein biosynthesis</keyword>
<dbReference type="Pfam" id="PF01327">
    <property type="entry name" value="Pep_deformylase"/>
    <property type="match status" value="1"/>
</dbReference>
<evidence type="ECO:0000256" key="3">
    <source>
        <dbReference type="ARBA" id="ARBA00022801"/>
    </source>
</evidence>
<dbReference type="Proteomes" id="UP001596549">
    <property type="component" value="Unassembled WGS sequence"/>
</dbReference>
<evidence type="ECO:0000313" key="7">
    <source>
        <dbReference type="EMBL" id="MFC7372009.1"/>
    </source>
</evidence>
<dbReference type="NCBIfam" id="TIGR00079">
    <property type="entry name" value="pept_deformyl"/>
    <property type="match status" value="1"/>
</dbReference>
<sequence length="183" mass="20248">MLTMKDIVREGHPALREKSAEVEIPIREEDKTTALALLEYVKNSQDPDIGPKFGLRPGIGLAAPQIGVTKRMIAVHVEGEDGELYSCAVINPKITSHSVQMTYLESGEGCLSVDRDVPGYVPRYAKLTVKGYSPDGEPVEFKLKGMPAIVFQHEIDHLDGIMFYDRINKENPFQPPAAVPFGR</sequence>
<feature type="active site" evidence="6">
    <location>
        <position position="154"/>
    </location>
</feature>
<comment type="function">
    <text evidence="6">Removes the formyl group from the N-terminal Met of newly synthesized proteins. Requires at least a dipeptide for an efficient rate of reaction. N-terminal L-methionine is a prerequisite for activity but the enzyme has broad specificity at other positions.</text>
</comment>
<comment type="caution">
    <text evidence="7">The sequence shown here is derived from an EMBL/GenBank/DDBJ whole genome shotgun (WGS) entry which is preliminary data.</text>
</comment>
<feature type="binding site" evidence="6">
    <location>
        <position position="157"/>
    </location>
    <ligand>
        <name>Fe cation</name>
        <dbReference type="ChEBI" id="CHEBI:24875"/>
    </ligand>
</feature>
<reference evidence="8" key="1">
    <citation type="journal article" date="2019" name="Int. J. Syst. Evol. Microbiol.">
        <title>The Global Catalogue of Microorganisms (GCM) 10K type strain sequencing project: providing services to taxonomists for standard genome sequencing and annotation.</title>
        <authorList>
            <consortium name="The Broad Institute Genomics Platform"/>
            <consortium name="The Broad Institute Genome Sequencing Center for Infectious Disease"/>
            <person name="Wu L."/>
            <person name="Ma J."/>
        </authorList>
    </citation>
    <scope>NUCLEOTIDE SEQUENCE [LARGE SCALE GENOMIC DNA]</scope>
    <source>
        <strain evidence="8">NBRC 106396</strain>
    </source>
</reference>
<dbReference type="EMBL" id="JBHTCP010000016">
    <property type="protein sequence ID" value="MFC7372009.1"/>
    <property type="molecule type" value="Genomic_DNA"/>
</dbReference>
<dbReference type="InterPro" id="IPR036821">
    <property type="entry name" value="Peptide_deformylase_sf"/>
</dbReference>
<protein>
    <recommendedName>
        <fullName evidence="6">Peptide deformylase</fullName>
        <shortName evidence="6">PDF</shortName>
        <ecNumber evidence="6">3.5.1.88</ecNumber>
    </recommendedName>
    <alternativeName>
        <fullName evidence="6">Polypeptide deformylase</fullName>
    </alternativeName>
</protein>
<dbReference type="PIRSF" id="PIRSF004749">
    <property type="entry name" value="Pep_def"/>
    <property type="match status" value="1"/>
</dbReference>
<keyword evidence="8" id="KW-1185">Reference proteome</keyword>
<keyword evidence="2 6" id="KW-0479">Metal-binding</keyword>
<comment type="similarity">
    <text evidence="1 6">Belongs to the polypeptide deformylase family.</text>
</comment>
<dbReference type="PRINTS" id="PR01576">
    <property type="entry name" value="PDEFORMYLASE"/>
</dbReference>
<feature type="binding site" evidence="6">
    <location>
        <position position="153"/>
    </location>
    <ligand>
        <name>Fe cation</name>
        <dbReference type="ChEBI" id="CHEBI:24875"/>
    </ligand>
</feature>
<dbReference type="RefSeq" id="WP_379749177.1">
    <property type="nucleotide sequence ID" value="NZ_JBHTCP010000016.1"/>
</dbReference>
<name>A0ABW2NVF9_9BACL</name>
<keyword evidence="3 6" id="KW-0378">Hydrolase</keyword>
<dbReference type="Gene3D" id="3.90.45.10">
    <property type="entry name" value="Peptide deformylase"/>
    <property type="match status" value="1"/>
</dbReference>
<dbReference type="PANTHER" id="PTHR10458">
    <property type="entry name" value="PEPTIDE DEFORMYLASE"/>
    <property type="match status" value="1"/>
</dbReference>
<organism evidence="7 8">
    <name type="scientific">Fictibacillus iocasae</name>
    <dbReference type="NCBI Taxonomy" id="2715437"/>
    <lineage>
        <taxon>Bacteria</taxon>
        <taxon>Bacillati</taxon>
        <taxon>Bacillota</taxon>
        <taxon>Bacilli</taxon>
        <taxon>Bacillales</taxon>
        <taxon>Fictibacillaceae</taxon>
        <taxon>Fictibacillus</taxon>
    </lineage>
</organism>
<evidence type="ECO:0000313" key="8">
    <source>
        <dbReference type="Proteomes" id="UP001596549"/>
    </source>
</evidence>
<gene>
    <name evidence="6 7" type="primary">def</name>
    <name evidence="7" type="ORF">ACFQPF_09980</name>
</gene>
<evidence type="ECO:0000256" key="2">
    <source>
        <dbReference type="ARBA" id="ARBA00022723"/>
    </source>
</evidence>
<proteinExistence type="inferred from homology"/>
<dbReference type="GO" id="GO:0042586">
    <property type="term" value="F:peptide deformylase activity"/>
    <property type="evidence" value="ECO:0007669"/>
    <property type="project" value="UniProtKB-EC"/>
</dbReference>
<dbReference type="CDD" id="cd00487">
    <property type="entry name" value="Pep_deformylase"/>
    <property type="match status" value="1"/>
</dbReference>
<dbReference type="HAMAP" id="MF_00163">
    <property type="entry name" value="Pep_deformylase"/>
    <property type="match status" value="1"/>
</dbReference>
<comment type="catalytic activity">
    <reaction evidence="6">
        <text>N-terminal N-formyl-L-methionyl-[peptide] + H2O = N-terminal L-methionyl-[peptide] + formate</text>
        <dbReference type="Rhea" id="RHEA:24420"/>
        <dbReference type="Rhea" id="RHEA-COMP:10639"/>
        <dbReference type="Rhea" id="RHEA-COMP:10640"/>
        <dbReference type="ChEBI" id="CHEBI:15377"/>
        <dbReference type="ChEBI" id="CHEBI:15740"/>
        <dbReference type="ChEBI" id="CHEBI:49298"/>
        <dbReference type="ChEBI" id="CHEBI:64731"/>
        <dbReference type="EC" id="3.5.1.88"/>
    </reaction>
</comment>
<accession>A0ABW2NVF9</accession>
<keyword evidence="5 6" id="KW-0408">Iron</keyword>
<feature type="binding site" evidence="6">
    <location>
        <position position="110"/>
    </location>
    <ligand>
        <name>Fe cation</name>
        <dbReference type="ChEBI" id="CHEBI:24875"/>
    </ligand>
</feature>
<dbReference type="InterPro" id="IPR023635">
    <property type="entry name" value="Peptide_deformylase"/>
</dbReference>
<evidence type="ECO:0000256" key="5">
    <source>
        <dbReference type="ARBA" id="ARBA00023004"/>
    </source>
</evidence>
<dbReference type="PANTHER" id="PTHR10458:SF8">
    <property type="entry name" value="PEPTIDE DEFORMYLASE 2"/>
    <property type="match status" value="1"/>
</dbReference>
<dbReference type="EC" id="3.5.1.88" evidence="6"/>
<evidence type="ECO:0000256" key="4">
    <source>
        <dbReference type="ARBA" id="ARBA00022917"/>
    </source>
</evidence>
<evidence type="ECO:0000256" key="6">
    <source>
        <dbReference type="HAMAP-Rule" id="MF_00163"/>
    </source>
</evidence>
<dbReference type="SUPFAM" id="SSF56420">
    <property type="entry name" value="Peptide deformylase"/>
    <property type="match status" value="1"/>
</dbReference>